<evidence type="ECO:0000259" key="4">
    <source>
        <dbReference type="Pfam" id="PF22939"/>
    </source>
</evidence>
<name>A0AA40A2V4_9PEZI</name>
<feature type="region of interest" description="Disordered" evidence="3">
    <location>
        <begin position="396"/>
        <end position="423"/>
    </location>
</feature>
<dbReference type="Pfam" id="PF22939">
    <property type="entry name" value="WHD_GPIID"/>
    <property type="match status" value="1"/>
</dbReference>
<feature type="repeat" description="ANK" evidence="2">
    <location>
        <begin position="705"/>
        <end position="727"/>
    </location>
</feature>
<keyword evidence="2" id="KW-0040">ANK repeat</keyword>
<dbReference type="Pfam" id="PF00023">
    <property type="entry name" value="Ank"/>
    <property type="match status" value="1"/>
</dbReference>
<dbReference type="PROSITE" id="PS50297">
    <property type="entry name" value="ANK_REP_REGION"/>
    <property type="match status" value="4"/>
</dbReference>
<feature type="domain" description="GPI inositol-deacylase winged helix" evidence="4">
    <location>
        <begin position="314"/>
        <end position="397"/>
    </location>
</feature>
<dbReference type="InterPro" id="IPR027417">
    <property type="entry name" value="P-loop_NTPase"/>
</dbReference>
<evidence type="ECO:0008006" key="8">
    <source>
        <dbReference type="Google" id="ProtNLM"/>
    </source>
</evidence>
<dbReference type="SUPFAM" id="SSF48403">
    <property type="entry name" value="Ankyrin repeat"/>
    <property type="match status" value="1"/>
</dbReference>
<proteinExistence type="predicted"/>
<feature type="non-terminal residue" evidence="6">
    <location>
        <position position="727"/>
    </location>
</feature>
<protein>
    <recommendedName>
        <fullName evidence="8">NACHT domain-containing protein</fullName>
    </recommendedName>
</protein>
<feature type="repeat" description="ANK" evidence="2">
    <location>
        <begin position="672"/>
        <end position="704"/>
    </location>
</feature>
<dbReference type="PANTHER" id="PTHR10039">
    <property type="entry name" value="AMELOGENIN"/>
    <property type="match status" value="1"/>
</dbReference>
<dbReference type="Gene3D" id="3.40.50.300">
    <property type="entry name" value="P-loop containing nucleotide triphosphate hydrolases"/>
    <property type="match status" value="1"/>
</dbReference>
<feature type="repeat" description="ANK" evidence="2">
    <location>
        <begin position="638"/>
        <end position="671"/>
    </location>
</feature>
<evidence type="ECO:0000256" key="1">
    <source>
        <dbReference type="ARBA" id="ARBA00022737"/>
    </source>
</evidence>
<sequence>RRIAMLKALHTSPYLDSKNRNQDRVPGTCEWFVNHQIFGQWRDSSSSRMLWVSADPGCGKSVLAKHLVDFELPKTASRTTCYFFFKDDFDDQKSAKSALCCILHQLFTQREILFTKEIMKRFETHQTHLTDSFDELWEVLILASQDESAGEIVCILDAFDECREEEQSMLAQALCKMYRTENNFNLKFLITSRPLGTIRRGFQPLDIPGLPVVHLSGESDIERDKITREIDIYIHARVQNIRDLQKLNPDEEQLLLQGLLRTPNRTYLWVYLTMDLVQDDRGINKAGIRKVVSSLPPTVDSAYEGILNRSYDAEEAKKLLHVVVAAVRPLTLAEMAVALALQPSHRSYEDLDLKADERFREYVRDLCGLFITIIDSKIYLLHQTAREFLVQNDFESSGGVRPKKVRSKKVCPKSHDNKPRWKSSLQPRESHRIICQICVWHLLFDEFEIRSPDESEILSAYRNHVFLDYSAKNWAFHFRASGAKNDDVLTDSLLAICNARARRCLTWFRIYWAGTETEYPQNFTTLMIASYFGLEQVVKLLLKEDHIEVNSVDSTYGRSALSWASENGFDGVVDLLIKGPKIRFRDLAKSRFWKGGTEVDKEDRYGRTPLSYAAWNGYMAVVERLIKARARVDSKDEIGGTPISYALCSGHEAEIVRMLLEKGANIEAADQYGRTPLRLATGLGNEEIVRMLLEKGVNIEAVDRHGQTPLLAATRLGHEAVVRLLLE</sequence>
<accession>A0AA40A2V4</accession>
<feature type="repeat" description="ANK" evidence="2">
    <location>
        <begin position="605"/>
        <end position="637"/>
    </location>
</feature>
<dbReference type="SUPFAM" id="SSF52540">
    <property type="entry name" value="P-loop containing nucleoside triphosphate hydrolases"/>
    <property type="match status" value="1"/>
</dbReference>
<dbReference type="InterPro" id="IPR056884">
    <property type="entry name" value="NPHP3-like_N"/>
</dbReference>
<dbReference type="InterPro" id="IPR036770">
    <property type="entry name" value="Ankyrin_rpt-contain_sf"/>
</dbReference>
<feature type="domain" description="Nephrocystin 3-like N-terminal" evidence="5">
    <location>
        <begin position="27"/>
        <end position="193"/>
    </location>
</feature>
<dbReference type="PROSITE" id="PS50088">
    <property type="entry name" value="ANK_REPEAT"/>
    <property type="match status" value="4"/>
</dbReference>
<dbReference type="SMART" id="SM00248">
    <property type="entry name" value="ANK"/>
    <property type="match status" value="5"/>
</dbReference>
<dbReference type="InterPro" id="IPR054471">
    <property type="entry name" value="GPIID_WHD"/>
</dbReference>
<reference evidence="6" key="1">
    <citation type="submission" date="2023-06" db="EMBL/GenBank/DDBJ databases">
        <title>Genome-scale phylogeny and comparative genomics of the fungal order Sordariales.</title>
        <authorList>
            <consortium name="Lawrence Berkeley National Laboratory"/>
            <person name="Hensen N."/>
            <person name="Bonometti L."/>
            <person name="Westerberg I."/>
            <person name="Brannstrom I.O."/>
            <person name="Guillou S."/>
            <person name="Cros-Aarteil S."/>
            <person name="Calhoun S."/>
            <person name="Haridas S."/>
            <person name="Kuo A."/>
            <person name="Mondo S."/>
            <person name="Pangilinan J."/>
            <person name="Riley R."/>
            <person name="Labutti K."/>
            <person name="Andreopoulos B."/>
            <person name="Lipzen A."/>
            <person name="Chen C."/>
            <person name="Yanf M."/>
            <person name="Daum C."/>
            <person name="Ng V."/>
            <person name="Clum A."/>
            <person name="Steindorff A."/>
            <person name="Ohm R."/>
            <person name="Martin F."/>
            <person name="Silar P."/>
            <person name="Natvig D."/>
            <person name="Lalanne C."/>
            <person name="Gautier V."/>
            <person name="Ament-Velasquez S.L."/>
            <person name="Kruys A."/>
            <person name="Hutchinson M.I."/>
            <person name="Powell A.J."/>
            <person name="Barry K."/>
            <person name="Miller A.N."/>
            <person name="Grigoriev I.V."/>
            <person name="Debuchy R."/>
            <person name="Gladieux P."/>
            <person name="Thoren M.H."/>
            <person name="Johannesson H."/>
        </authorList>
    </citation>
    <scope>NUCLEOTIDE SEQUENCE</scope>
    <source>
        <strain evidence="6">SMH4607-1</strain>
    </source>
</reference>
<dbReference type="Pfam" id="PF24883">
    <property type="entry name" value="NPHP3_N"/>
    <property type="match status" value="1"/>
</dbReference>
<feature type="non-terminal residue" evidence="6">
    <location>
        <position position="1"/>
    </location>
</feature>
<dbReference type="EMBL" id="JAUKUA010000006">
    <property type="protein sequence ID" value="KAK0708278.1"/>
    <property type="molecule type" value="Genomic_DNA"/>
</dbReference>
<dbReference type="Proteomes" id="UP001172102">
    <property type="component" value="Unassembled WGS sequence"/>
</dbReference>
<dbReference type="AlphaFoldDB" id="A0AA40A2V4"/>
<comment type="caution">
    <text evidence="6">The sequence shown here is derived from an EMBL/GenBank/DDBJ whole genome shotgun (WGS) entry which is preliminary data.</text>
</comment>
<evidence type="ECO:0000313" key="6">
    <source>
        <dbReference type="EMBL" id="KAK0708278.1"/>
    </source>
</evidence>
<gene>
    <name evidence="6" type="ORF">B0H67DRAFT_472200</name>
</gene>
<evidence type="ECO:0000256" key="3">
    <source>
        <dbReference type="SAM" id="MobiDB-lite"/>
    </source>
</evidence>
<evidence type="ECO:0000259" key="5">
    <source>
        <dbReference type="Pfam" id="PF24883"/>
    </source>
</evidence>
<organism evidence="6 7">
    <name type="scientific">Lasiosphaeris hirsuta</name>
    <dbReference type="NCBI Taxonomy" id="260670"/>
    <lineage>
        <taxon>Eukaryota</taxon>
        <taxon>Fungi</taxon>
        <taxon>Dikarya</taxon>
        <taxon>Ascomycota</taxon>
        <taxon>Pezizomycotina</taxon>
        <taxon>Sordariomycetes</taxon>
        <taxon>Sordariomycetidae</taxon>
        <taxon>Sordariales</taxon>
        <taxon>Lasiosphaeriaceae</taxon>
        <taxon>Lasiosphaeris</taxon>
    </lineage>
</organism>
<dbReference type="Pfam" id="PF12796">
    <property type="entry name" value="Ank_2"/>
    <property type="match status" value="2"/>
</dbReference>
<evidence type="ECO:0000256" key="2">
    <source>
        <dbReference type="PROSITE-ProRule" id="PRU00023"/>
    </source>
</evidence>
<feature type="compositionally biased region" description="Basic residues" evidence="3">
    <location>
        <begin position="401"/>
        <end position="412"/>
    </location>
</feature>
<evidence type="ECO:0000313" key="7">
    <source>
        <dbReference type="Proteomes" id="UP001172102"/>
    </source>
</evidence>
<dbReference type="Gene3D" id="1.25.40.20">
    <property type="entry name" value="Ankyrin repeat-containing domain"/>
    <property type="match status" value="2"/>
</dbReference>
<dbReference type="InterPro" id="IPR002110">
    <property type="entry name" value="Ankyrin_rpt"/>
</dbReference>
<dbReference type="PRINTS" id="PR01415">
    <property type="entry name" value="ANKYRIN"/>
</dbReference>
<keyword evidence="1" id="KW-0677">Repeat</keyword>
<keyword evidence="7" id="KW-1185">Reference proteome</keyword>